<accession>A0A9N7N7G5</accession>
<dbReference type="PANTHER" id="PTHR11240">
    <property type="entry name" value="RIBONUCLEASE T2"/>
    <property type="match status" value="1"/>
</dbReference>
<feature type="chain" id="PRO_5040514924" evidence="5">
    <location>
        <begin position="21"/>
        <end position="108"/>
    </location>
</feature>
<gene>
    <name evidence="6" type="ORF">SHERM_24128</name>
</gene>
<keyword evidence="2" id="KW-0255">Endonuclease</keyword>
<keyword evidence="3" id="KW-0378">Hydrolase</keyword>
<evidence type="ECO:0000256" key="5">
    <source>
        <dbReference type="SAM" id="SignalP"/>
    </source>
</evidence>
<dbReference type="PROSITE" id="PS00530">
    <property type="entry name" value="RNASE_T2_1"/>
    <property type="match status" value="1"/>
</dbReference>
<dbReference type="SUPFAM" id="SSF55895">
    <property type="entry name" value="Ribonuclease Rh-like"/>
    <property type="match status" value="1"/>
</dbReference>
<comment type="caution">
    <text evidence="6">The sequence shown here is derived from an EMBL/GenBank/DDBJ whole genome shotgun (WGS) entry which is preliminary data.</text>
</comment>
<keyword evidence="2" id="KW-0540">Nuclease</keyword>
<feature type="signal peptide" evidence="5">
    <location>
        <begin position="1"/>
        <end position="20"/>
    </location>
</feature>
<dbReference type="AlphaFoldDB" id="A0A9N7N7G5"/>
<comment type="similarity">
    <text evidence="1 4">Belongs to the RNase T2 family.</text>
</comment>
<dbReference type="EMBL" id="CACSLK010027752">
    <property type="protein sequence ID" value="CAA0828433.1"/>
    <property type="molecule type" value="Genomic_DNA"/>
</dbReference>
<dbReference type="Pfam" id="PF00445">
    <property type="entry name" value="Ribonuclease_T2"/>
    <property type="match status" value="1"/>
</dbReference>
<keyword evidence="7" id="KW-1185">Reference proteome</keyword>
<dbReference type="Gene3D" id="3.90.730.10">
    <property type="entry name" value="Ribonuclease T2-like"/>
    <property type="match status" value="1"/>
</dbReference>
<dbReference type="GO" id="GO:0006401">
    <property type="term" value="P:RNA catabolic process"/>
    <property type="evidence" value="ECO:0007669"/>
    <property type="project" value="UniProtKB-ARBA"/>
</dbReference>
<evidence type="ECO:0000313" key="6">
    <source>
        <dbReference type="EMBL" id="CAA0828433.1"/>
    </source>
</evidence>
<dbReference type="GO" id="GO:0016787">
    <property type="term" value="F:hydrolase activity"/>
    <property type="evidence" value="ECO:0007669"/>
    <property type="project" value="UniProtKB-KW"/>
</dbReference>
<dbReference type="GO" id="GO:0003723">
    <property type="term" value="F:RNA binding"/>
    <property type="evidence" value="ECO:0007669"/>
    <property type="project" value="InterPro"/>
</dbReference>
<dbReference type="GO" id="GO:0033897">
    <property type="term" value="F:ribonuclease T2 activity"/>
    <property type="evidence" value="ECO:0007669"/>
    <property type="project" value="InterPro"/>
</dbReference>
<evidence type="ECO:0000256" key="4">
    <source>
        <dbReference type="RuleBase" id="RU004328"/>
    </source>
</evidence>
<keyword evidence="5" id="KW-0732">Signal</keyword>
<dbReference type="OrthoDB" id="1610668at2759"/>
<organism evidence="6 7">
    <name type="scientific">Striga hermonthica</name>
    <name type="common">Purple witchweed</name>
    <name type="synonym">Buchnera hermonthica</name>
    <dbReference type="NCBI Taxonomy" id="68872"/>
    <lineage>
        <taxon>Eukaryota</taxon>
        <taxon>Viridiplantae</taxon>
        <taxon>Streptophyta</taxon>
        <taxon>Embryophyta</taxon>
        <taxon>Tracheophyta</taxon>
        <taxon>Spermatophyta</taxon>
        <taxon>Magnoliopsida</taxon>
        <taxon>eudicotyledons</taxon>
        <taxon>Gunneridae</taxon>
        <taxon>Pentapetalae</taxon>
        <taxon>asterids</taxon>
        <taxon>lamiids</taxon>
        <taxon>Lamiales</taxon>
        <taxon>Orobanchaceae</taxon>
        <taxon>Buchnereae</taxon>
        <taxon>Striga</taxon>
    </lineage>
</organism>
<sequence>MKKPDNILFLCLLLLCFCSAWSIRKTSYDHFQLVYTWPNTFCLDRNVTCNKPVPQNFVIHGLWPADKSGKPLTHCYKTGSISSAISKYERQLAHSWPSLRTDLMNTNF</sequence>
<dbReference type="InterPro" id="IPR036430">
    <property type="entry name" value="RNase_T2-like_sf"/>
</dbReference>
<reference evidence="6" key="1">
    <citation type="submission" date="2019-12" db="EMBL/GenBank/DDBJ databases">
        <authorList>
            <person name="Scholes J."/>
        </authorList>
    </citation>
    <scope>NUCLEOTIDE SEQUENCE</scope>
</reference>
<evidence type="ECO:0000256" key="2">
    <source>
        <dbReference type="ARBA" id="ARBA00022759"/>
    </source>
</evidence>
<dbReference type="PANTHER" id="PTHR11240:SF22">
    <property type="entry name" value="RIBONUCLEASE T2"/>
    <property type="match status" value="1"/>
</dbReference>
<proteinExistence type="inferred from homology"/>
<dbReference type="Proteomes" id="UP001153555">
    <property type="component" value="Unassembled WGS sequence"/>
</dbReference>
<evidence type="ECO:0000256" key="1">
    <source>
        <dbReference type="ARBA" id="ARBA00007469"/>
    </source>
</evidence>
<name>A0A9N7N7G5_STRHE</name>
<evidence type="ECO:0000313" key="7">
    <source>
        <dbReference type="Proteomes" id="UP001153555"/>
    </source>
</evidence>
<dbReference type="InterPro" id="IPR018188">
    <property type="entry name" value="RNase_T2_His_AS_1"/>
</dbReference>
<evidence type="ECO:0000256" key="3">
    <source>
        <dbReference type="ARBA" id="ARBA00022801"/>
    </source>
</evidence>
<protein>
    <submittedName>
        <fullName evidence="6">Ribonuclease 2</fullName>
    </submittedName>
</protein>
<dbReference type="InterPro" id="IPR001568">
    <property type="entry name" value="RNase_T2-like"/>
</dbReference>